<name>A0A1A9W1C9_9MUSC</name>
<dbReference type="EnsemblMetazoa" id="GBRI002753-RA">
    <property type="protein sequence ID" value="GBRI002753-PA"/>
    <property type="gene ID" value="GBRI002753"/>
</dbReference>
<feature type="transmembrane region" description="Helical" evidence="1">
    <location>
        <begin position="43"/>
        <end position="64"/>
    </location>
</feature>
<accession>A0A1A9W1C9</accession>
<dbReference type="Proteomes" id="UP000091820">
    <property type="component" value="Unassembled WGS sequence"/>
</dbReference>
<proteinExistence type="predicted"/>
<dbReference type="AlphaFoldDB" id="A0A1A9W1C9"/>
<dbReference type="VEuPathDB" id="VectorBase:GBRI002753"/>
<sequence length="381" mass="41241">MFPVLAEVLLNIPNWDVLAMGLLMLLLIDELTMELESNDPKIFLVFDGIVNVLLAIVAVVVVAWRNFPTLFACTELLKFKSPKLLLLLVTTEQIFAESELNMGLFAIVLAVVSFAAKLEAEVVKGGAIVRDRINVFCGVPAIKLVSALLEKLFSVLDTVFVEFPKLNLTLGVELTGNDARNIIGGLASLLLLPLDVASSLNTLAVEDELSVSNSVVVRAGFAAMASFVLNSVATSFDSLPFLEMLAVEENPNENLLALVPNVNFWILLLEASVKVDSGLCCSQQTHLIRPTSFLAIHTSHSHFDTVCWAVSNLKPESIAADIVVLEIVCFDLIVRIDVVDVASTVVGEENIQLVVHFELGVVVNIGSETVGIIIVLTDDSF</sequence>
<reference evidence="3" key="1">
    <citation type="submission" date="2014-03" db="EMBL/GenBank/DDBJ databases">
        <authorList>
            <person name="Aksoy S."/>
            <person name="Warren W."/>
            <person name="Wilson R.K."/>
        </authorList>
    </citation>
    <scope>NUCLEOTIDE SEQUENCE [LARGE SCALE GENOMIC DNA]</scope>
    <source>
        <strain evidence="3">IAEA</strain>
    </source>
</reference>
<keyword evidence="1" id="KW-0812">Transmembrane</keyword>
<organism evidence="2 3">
    <name type="scientific">Glossina brevipalpis</name>
    <dbReference type="NCBI Taxonomy" id="37001"/>
    <lineage>
        <taxon>Eukaryota</taxon>
        <taxon>Metazoa</taxon>
        <taxon>Ecdysozoa</taxon>
        <taxon>Arthropoda</taxon>
        <taxon>Hexapoda</taxon>
        <taxon>Insecta</taxon>
        <taxon>Pterygota</taxon>
        <taxon>Neoptera</taxon>
        <taxon>Endopterygota</taxon>
        <taxon>Diptera</taxon>
        <taxon>Brachycera</taxon>
        <taxon>Muscomorpha</taxon>
        <taxon>Hippoboscoidea</taxon>
        <taxon>Glossinidae</taxon>
        <taxon>Glossina</taxon>
    </lineage>
</organism>
<keyword evidence="3" id="KW-1185">Reference proteome</keyword>
<reference evidence="2" key="2">
    <citation type="submission" date="2020-05" db="UniProtKB">
        <authorList>
            <consortium name="EnsemblMetazoa"/>
        </authorList>
    </citation>
    <scope>IDENTIFICATION</scope>
    <source>
        <strain evidence="2">IAEA</strain>
    </source>
</reference>
<feature type="transmembrane region" description="Helical" evidence="1">
    <location>
        <begin position="12"/>
        <end position="31"/>
    </location>
</feature>
<protein>
    <submittedName>
        <fullName evidence="2">Uncharacterized protein</fullName>
    </submittedName>
</protein>
<keyword evidence="1" id="KW-0472">Membrane</keyword>
<keyword evidence="1" id="KW-1133">Transmembrane helix</keyword>
<evidence type="ECO:0000313" key="2">
    <source>
        <dbReference type="EnsemblMetazoa" id="GBRI002753-PA"/>
    </source>
</evidence>
<evidence type="ECO:0000313" key="3">
    <source>
        <dbReference type="Proteomes" id="UP000091820"/>
    </source>
</evidence>
<evidence type="ECO:0000256" key="1">
    <source>
        <dbReference type="SAM" id="Phobius"/>
    </source>
</evidence>